<reference evidence="2" key="1">
    <citation type="journal article" date="2023" name="Front. Plant Sci.">
        <title>Chromosomal-level genome assembly of Melastoma candidum provides insights into trichome evolution.</title>
        <authorList>
            <person name="Zhong Y."/>
            <person name="Wu W."/>
            <person name="Sun C."/>
            <person name="Zou P."/>
            <person name="Liu Y."/>
            <person name="Dai S."/>
            <person name="Zhou R."/>
        </authorList>
    </citation>
    <scope>NUCLEOTIDE SEQUENCE [LARGE SCALE GENOMIC DNA]</scope>
</reference>
<organism evidence="1 2">
    <name type="scientific">Melastoma candidum</name>
    <dbReference type="NCBI Taxonomy" id="119954"/>
    <lineage>
        <taxon>Eukaryota</taxon>
        <taxon>Viridiplantae</taxon>
        <taxon>Streptophyta</taxon>
        <taxon>Embryophyta</taxon>
        <taxon>Tracheophyta</taxon>
        <taxon>Spermatophyta</taxon>
        <taxon>Magnoliopsida</taxon>
        <taxon>eudicotyledons</taxon>
        <taxon>Gunneridae</taxon>
        <taxon>Pentapetalae</taxon>
        <taxon>rosids</taxon>
        <taxon>malvids</taxon>
        <taxon>Myrtales</taxon>
        <taxon>Melastomataceae</taxon>
        <taxon>Melastomatoideae</taxon>
        <taxon>Melastomateae</taxon>
        <taxon>Melastoma</taxon>
    </lineage>
</organism>
<comment type="caution">
    <text evidence="1">The sequence shown here is derived from an EMBL/GenBank/DDBJ whole genome shotgun (WGS) entry which is preliminary data.</text>
</comment>
<dbReference type="Proteomes" id="UP001057402">
    <property type="component" value="Chromosome 5"/>
</dbReference>
<protein>
    <submittedName>
        <fullName evidence="1">Uncharacterized protein</fullName>
    </submittedName>
</protein>
<name>A0ACB9QPZ5_9MYRT</name>
<dbReference type="EMBL" id="CM042884">
    <property type="protein sequence ID" value="KAI4368680.1"/>
    <property type="molecule type" value="Genomic_DNA"/>
</dbReference>
<proteinExistence type="predicted"/>
<evidence type="ECO:0000313" key="1">
    <source>
        <dbReference type="EMBL" id="KAI4368680.1"/>
    </source>
</evidence>
<keyword evidence="2" id="KW-1185">Reference proteome</keyword>
<gene>
    <name evidence="1" type="ORF">MLD38_017212</name>
</gene>
<accession>A0ACB9QPZ5</accession>
<sequence>MYGKLPFYISIVTLFLLPLIVFYLIPQLGFFPFSPSLPPPISPSDERSDLDLLRRASSSSKPYSSHLSSNSRSPKIAFLFLTNTQLHFSPLWQSFFHSSKASPSSPRFNVYVHSSPSLNLTFRPSSVFYGRVIASKATYRASPTLISATRRLIAHAILHDPANQYFALVSQHCVPLHSFDYVYNSLFKSTSFDLTDDDKVSAKIGVKLRFRSYIEVLDQSKNHWKRYTARGRYAMEPEVPYEKFRVGSQFFIITRKHAYSVVRDRKLWAKFRVPCYWEYDCYPEEHYFPTLLDMEDPKGVTKYTLTRVNWTGTVEGHPYTYSASEVSPQLIHDLRKSNYSASYLFARKFAPNCLEPLMKIAISVIFQD</sequence>
<evidence type="ECO:0000313" key="2">
    <source>
        <dbReference type="Proteomes" id="UP001057402"/>
    </source>
</evidence>